<sequence>MTFTIFSRALHWLMAALILTMLFIGIAMVSSLADYHQLVSIHRPLGALILLLAAVRLINRLFNPPPPLPEGMPLVLRLAAHGSHWVLYGLMFALPLVGWAMLSAAGDPIVLFGGWHLPHIVPHDVMLYATLRQVHTVLAFTLFAVILAHLGAALMHALVFRDGVFASMTVRRR</sequence>
<dbReference type="RefSeq" id="WP_167084388.1">
    <property type="nucleotide sequence ID" value="NZ_BAAADC010000001.1"/>
</dbReference>
<protein>
    <submittedName>
        <fullName evidence="15">Cytochrome b561</fullName>
    </submittedName>
</protein>
<feature type="transmembrane region" description="Helical" evidence="13">
    <location>
        <begin position="45"/>
        <end position="62"/>
    </location>
</feature>
<keyword evidence="6 13" id="KW-0812">Transmembrane</keyword>
<comment type="similarity">
    <text evidence="12">Belongs to the cytochrome b561 family.</text>
</comment>
<dbReference type="PANTHER" id="PTHR30529">
    <property type="entry name" value="CYTOCHROME B561"/>
    <property type="match status" value="1"/>
</dbReference>
<evidence type="ECO:0000256" key="2">
    <source>
        <dbReference type="ARBA" id="ARBA00004651"/>
    </source>
</evidence>
<feature type="transmembrane region" description="Helical" evidence="13">
    <location>
        <begin position="12"/>
        <end position="33"/>
    </location>
</feature>
<keyword evidence="10" id="KW-0408">Iron</keyword>
<comment type="cofactor">
    <cofactor evidence="1">
        <name>heme b</name>
        <dbReference type="ChEBI" id="CHEBI:60344"/>
    </cofactor>
</comment>
<evidence type="ECO:0000313" key="16">
    <source>
        <dbReference type="Proteomes" id="UP000570514"/>
    </source>
</evidence>
<accession>A0A846N4U9</accession>
<dbReference type="Gene3D" id="1.20.950.20">
    <property type="entry name" value="Transmembrane di-heme cytochromes, Chain C"/>
    <property type="match status" value="1"/>
</dbReference>
<dbReference type="GO" id="GO:0009055">
    <property type="term" value="F:electron transfer activity"/>
    <property type="evidence" value="ECO:0007669"/>
    <property type="project" value="InterPro"/>
</dbReference>
<evidence type="ECO:0000256" key="6">
    <source>
        <dbReference type="ARBA" id="ARBA00022692"/>
    </source>
</evidence>
<keyword evidence="11 13" id="KW-0472">Membrane</keyword>
<evidence type="ECO:0000256" key="3">
    <source>
        <dbReference type="ARBA" id="ARBA00022448"/>
    </source>
</evidence>
<evidence type="ECO:0000256" key="9">
    <source>
        <dbReference type="ARBA" id="ARBA00022989"/>
    </source>
</evidence>
<keyword evidence="5" id="KW-0349">Heme</keyword>
<dbReference type="InterPro" id="IPR011577">
    <property type="entry name" value="Cyt_b561_bac/Ni-Hgenase"/>
</dbReference>
<evidence type="ECO:0000256" key="13">
    <source>
        <dbReference type="SAM" id="Phobius"/>
    </source>
</evidence>
<dbReference type="Pfam" id="PF01292">
    <property type="entry name" value="Ni_hydr_CYTB"/>
    <property type="match status" value="1"/>
</dbReference>
<dbReference type="GO" id="GO:0046872">
    <property type="term" value="F:metal ion binding"/>
    <property type="evidence" value="ECO:0007669"/>
    <property type="project" value="UniProtKB-KW"/>
</dbReference>
<organism evidence="15 16">
    <name type="scientific">Rhizomicrobium palustre</name>
    <dbReference type="NCBI Taxonomy" id="189966"/>
    <lineage>
        <taxon>Bacteria</taxon>
        <taxon>Pseudomonadati</taxon>
        <taxon>Pseudomonadota</taxon>
        <taxon>Alphaproteobacteria</taxon>
        <taxon>Micropepsales</taxon>
        <taxon>Micropepsaceae</taxon>
        <taxon>Rhizomicrobium</taxon>
    </lineage>
</organism>
<dbReference type="AlphaFoldDB" id="A0A846N4U9"/>
<proteinExistence type="inferred from homology"/>
<keyword evidence="3" id="KW-0813">Transport</keyword>
<feature type="domain" description="Cytochrome b561 bacterial/Ni-hydrogenase" evidence="14">
    <location>
        <begin position="3"/>
        <end position="169"/>
    </location>
</feature>
<keyword evidence="8" id="KW-0249">Electron transport</keyword>
<dbReference type="GO" id="GO:0020037">
    <property type="term" value="F:heme binding"/>
    <property type="evidence" value="ECO:0007669"/>
    <property type="project" value="TreeGrafter"/>
</dbReference>
<dbReference type="InterPro" id="IPR016174">
    <property type="entry name" value="Di-haem_cyt_TM"/>
</dbReference>
<comment type="caution">
    <text evidence="15">The sequence shown here is derived from an EMBL/GenBank/DDBJ whole genome shotgun (WGS) entry which is preliminary data.</text>
</comment>
<reference evidence="15 16" key="1">
    <citation type="submission" date="2020-03" db="EMBL/GenBank/DDBJ databases">
        <title>Genomic Encyclopedia of Type Strains, Phase IV (KMG-IV): sequencing the most valuable type-strain genomes for metagenomic binning, comparative biology and taxonomic classification.</title>
        <authorList>
            <person name="Goeker M."/>
        </authorList>
    </citation>
    <scope>NUCLEOTIDE SEQUENCE [LARGE SCALE GENOMIC DNA]</scope>
    <source>
        <strain evidence="15 16">DSM 19867</strain>
    </source>
</reference>
<gene>
    <name evidence="15" type="ORF">FHS83_003425</name>
</gene>
<evidence type="ECO:0000256" key="12">
    <source>
        <dbReference type="ARBA" id="ARBA00037975"/>
    </source>
</evidence>
<evidence type="ECO:0000256" key="4">
    <source>
        <dbReference type="ARBA" id="ARBA00022475"/>
    </source>
</evidence>
<dbReference type="SUPFAM" id="SSF81342">
    <property type="entry name" value="Transmembrane di-heme cytochromes"/>
    <property type="match status" value="1"/>
</dbReference>
<dbReference type="InterPro" id="IPR052168">
    <property type="entry name" value="Cytochrome_b561_oxidase"/>
</dbReference>
<evidence type="ECO:0000256" key="11">
    <source>
        <dbReference type="ARBA" id="ARBA00023136"/>
    </source>
</evidence>
<feature type="transmembrane region" description="Helical" evidence="13">
    <location>
        <begin position="82"/>
        <end position="102"/>
    </location>
</feature>
<keyword evidence="16" id="KW-1185">Reference proteome</keyword>
<keyword evidence="9 13" id="KW-1133">Transmembrane helix</keyword>
<name>A0A846N4U9_9PROT</name>
<evidence type="ECO:0000256" key="5">
    <source>
        <dbReference type="ARBA" id="ARBA00022617"/>
    </source>
</evidence>
<evidence type="ECO:0000313" key="15">
    <source>
        <dbReference type="EMBL" id="NIK90107.1"/>
    </source>
</evidence>
<dbReference type="PANTHER" id="PTHR30529:SF6">
    <property type="entry name" value="BLL0291 PROTEIN"/>
    <property type="match status" value="1"/>
</dbReference>
<dbReference type="EMBL" id="JAASRM010000001">
    <property type="protein sequence ID" value="NIK90107.1"/>
    <property type="molecule type" value="Genomic_DNA"/>
</dbReference>
<evidence type="ECO:0000256" key="1">
    <source>
        <dbReference type="ARBA" id="ARBA00001970"/>
    </source>
</evidence>
<evidence type="ECO:0000256" key="7">
    <source>
        <dbReference type="ARBA" id="ARBA00022723"/>
    </source>
</evidence>
<keyword evidence="7" id="KW-0479">Metal-binding</keyword>
<dbReference type="GO" id="GO:0022904">
    <property type="term" value="P:respiratory electron transport chain"/>
    <property type="evidence" value="ECO:0007669"/>
    <property type="project" value="InterPro"/>
</dbReference>
<evidence type="ECO:0000259" key="14">
    <source>
        <dbReference type="Pfam" id="PF01292"/>
    </source>
</evidence>
<feature type="transmembrane region" description="Helical" evidence="13">
    <location>
        <begin position="137"/>
        <end position="159"/>
    </location>
</feature>
<keyword evidence="4" id="KW-1003">Cell membrane</keyword>
<evidence type="ECO:0000256" key="10">
    <source>
        <dbReference type="ARBA" id="ARBA00023004"/>
    </source>
</evidence>
<comment type="subcellular location">
    <subcellularLocation>
        <location evidence="2">Cell membrane</location>
        <topology evidence="2">Multi-pass membrane protein</topology>
    </subcellularLocation>
</comment>
<dbReference type="Proteomes" id="UP000570514">
    <property type="component" value="Unassembled WGS sequence"/>
</dbReference>
<dbReference type="GO" id="GO:0005886">
    <property type="term" value="C:plasma membrane"/>
    <property type="evidence" value="ECO:0007669"/>
    <property type="project" value="UniProtKB-SubCell"/>
</dbReference>
<evidence type="ECO:0000256" key="8">
    <source>
        <dbReference type="ARBA" id="ARBA00022982"/>
    </source>
</evidence>